<dbReference type="RefSeq" id="WP_011820702.1">
    <property type="nucleotide sequence ID" value="NC_008817.1"/>
</dbReference>
<gene>
    <name evidence="1" type="ordered locus">P9515_13981</name>
</gene>
<proteinExistence type="predicted"/>
<name>A2BXU4_PROM5</name>
<dbReference type="GeneID" id="60200896"/>
<protein>
    <submittedName>
        <fullName evidence="1">Uncharacterized protein</fullName>
    </submittedName>
</protein>
<sequence>MKKLKRNHFKNLIEPFLYDQMDKDYYELLEIEAKDLITYNRLDIIYKLVYLRGINNNNYYFTKYYLDHIKSFNFGKFIEFDNPNKNSSSKFINVFKNIDKNIHENGFDENLSIIPLSMMVRFNGSHRVASSIFRNRKVKCIKLSCKPFSYNYEFFTNHLVNQAWLEDIVLNYITESKNFSVALIWPRADLENRIIKKYFNKIIYFKEIKLSFSALDQVVKSVYLNEKWLGSKEKNFNGSILKTIQCYKRNKSLKLIIFEKKNNEDIFRIKSEIRNLCNIDNHSIHTLDTKEEAIIISRLLLNINSIKLLNNYVFNKENYQYLNNLEKSINKINLSSNDFIISDKSSLFIYGINKNHTKTLLEIYGHKLKVNDKANNVIFKKLKSNLNDEIIYNPENYFWFNNIKFISINGIFTLYKNGILDLDKRTLLKLRRKNINSIFYFSQKSIILTSFLIGILKFKIVKIRNFLKQLLSIKI</sequence>
<dbReference type="STRING" id="167542.P9515_13981"/>
<evidence type="ECO:0000313" key="2">
    <source>
        <dbReference type="Proteomes" id="UP000001589"/>
    </source>
</evidence>
<dbReference type="OrthoDB" id="5327615at2"/>
<organism evidence="1 2">
    <name type="scientific">Prochlorococcus marinus (strain MIT 9515)</name>
    <dbReference type="NCBI Taxonomy" id="167542"/>
    <lineage>
        <taxon>Bacteria</taxon>
        <taxon>Bacillati</taxon>
        <taxon>Cyanobacteriota</taxon>
        <taxon>Cyanophyceae</taxon>
        <taxon>Synechococcales</taxon>
        <taxon>Prochlorococcaceae</taxon>
        <taxon>Prochlorococcus</taxon>
    </lineage>
</organism>
<accession>A2BXU4</accession>
<dbReference type="AlphaFoldDB" id="A2BXU4"/>
<dbReference type="Proteomes" id="UP000001589">
    <property type="component" value="Chromosome"/>
</dbReference>
<evidence type="ECO:0000313" key="1">
    <source>
        <dbReference type="EMBL" id="ABM72605.1"/>
    </source>
</evidence>
<dbReference type="KEGG" id="pmc:P9515_13981"/>
<reference evidence="1 2" key="1">
    <citation type="journal article" date="2007" name="PLoS Genet.">
        <title>Patterns and implications of gene gain and loss in the evolution of Prochlorococcus.</title>
        <authorList>
            <person name="Kettler G.C."/>
            <person name="Martiny A.C."/>
            <person name="Huang K."/>
            <person name="Zucker J."/>
            <person name="Coleman M.L."/>
            <person name="Rodrigue S."/>
            <person name="Chen F."/>
            <person name="Lapidus A."/>
            <person name="Ferriera S."/>
            <person name="Johnson J."/>
            <person name="Steglich C."/>
            <person name="Church G.M."/>
            <person name="Richardson P."/>
            <person name="Chisholm S.W."/>
        </authorList>
    </citation>
    <scope>NUCLEOTIDE SEQUENCE [LARGE SCALE GENOMIC DNA]</scope>
    <source>
        <strain evidence="1 2">MIT 9515</strain>
    </source>
</reference>
<dbReference type="EMBL" id="CP000552">
    <property type="protein sequence ID" value="ABM72605.1"/>
    <property type="molecule type" value="Genomic_DNA"/>
</dbReference>
<dbReference type="HOGENOM" id="CLU_045362_0_0_3"/>
<dbReference type="eggNOG" id="ENOG5032S5P">
    <property type="taxonomic scope" value="Bacteria"/>
</dbReference>